<sequence>MAHPSNPYGFSKRRVSAEVTYAGALPTPSPSSSSGSNAAYQLNRVRRTEGSSESEASSAIGDSEVYNEDFRTGGPHLVRLPAFNHHLTQNDPLLVAWEDKLDAPVRTILKNYNVDIIGVGPLRRSSTSSTEKYDTALVTARKHVVTSDSWFRACKEMLQLFRSQWFMQLNVEIIDTRANPQLISYPVSVSDPFVDSWRVLRPVVLEILANSDWTLLCVVRRRGVNQPEGPITVALTVTEESVNDWTAVRDAIVKLLDSRGHYNVAVEICRSNIWHASSFDDPVLSRRDWDVRAKPGGSLDPRGSTSSASTFGGFIDLQNPISGQWKRFGMTNFHCVIAGSESHPSYERWINEGIKPGDSNNLQLDHPALQDHESSLRYYRKEVDEVRRDVPDSLRQRILSGDPSVSRSQRIVYERQQATLSEIGETLRIATSFDQQKRYLGSVSAASGFKVNKKRQLLDWALVDVDKHRITVNEIPPDGTVSSKYRVYTPPQPIMTGTSSVDEGDRVFKVGRKTGFTGGTVNGIRLSDLQGWVINAQGQREYVQGTATVILPWKCDTFGDPEDSGSFVMNNEAKFIGLYVGGDRDRNIGLVIETQGLFEDIKEVTKCRDIILNLNGTMLYKSIDLGSTIHMQKDHEIQLYISSSVQIAQLNDSPCLEELSIEKLRRQDVWASWGSNSTIQINISVKIQTSLATKVSIPGTLRTISELLTLPSVWSVYGLDATQDGKLHLNETNTLNITLQARPTRDQATSCELNKIPTSLSALLDGNPHIQPPAEIPTIFVRDISIQLVFSNGSSSPILLPEGGDNCNGPLNVLLSDSDGWESLDDSTPFSSQESSSTRFSGNSNYGSSTHKSPVSGSHNISPIRSIISLLNAGLVNLLNIASPDTGSIQSMPSNGHQVSLTELSPVIFSPGYNIIKELHSRISHLFATAASKQQEILGCPTNNLRKADPMDALVAISGCPDSDWHIFEDEEEDDILLSDEAYSEEQDEWNNPPTLTESVIDNDGSRFITTPEIARLMLDQDGVLSSSPCLLAEVDIHPILERPGEEPDCNTGVPMVPRAGNDPTMEILQSSSPIILPLSASQGSPCNDDIDTGEELDTLPRLDSSDIEMLLL</sequence>
<protein>
    <submittedName>
        <fullName evidence="2">Uncharacterized protein</fullName>
    </submittedName>
</protein>
<dbReference type="AlphaFoldDB" id="A0A178F700"/>
<organism evidence="2 3">
    <name type="scientific">Trichophyton rubrum</name>
    <name type="common">Athlete's foot fungus</name>
    <name type="synonym">Epidermophyton rubrum</name>
    <dbReference type="NCBI Taxonomy" id="5551"/>
    <lineage>
        <taxon>Eukaryota</taxon>
        <taxon>Fungi</taxon>
        <taxon>Dikarya</taxon>
        <taxon>Ascomycota</taxon>
        <taxon>Pezizomycotina</taxon>
        <taxon>Eurotiomycetes</taxon>
        <taxon>Eurotiomycetidae</taxon>
        <taxon>Onygenales</taxon>
        <taxon>Arthrodermataceae</taxon>
        <taxon>Trichophyton</taxon>
    </lineage>
</organism>
<gene>
    <name evidence="2" type="ORF">A7C99_1237</name>
</gene>
<proteinExistence type="predicted"/>
<reference evidence="2 3" key="1">
    <citation type="submission" date="2016-05" db="EMBL/GenBank/DDBJ databases">
        <title>Genome sequencing of Trichophyton rubrum CMCC(F)T1i isolated from hair.</title>
        <authorList>
            <person name="Zhan P."/>
            <person name="Tao Y."/>
            <person name="Liu W."/>
        </authorList>
    </citation>
    <scope>NUCLEOTIDE SEQUENCE [LARGE SCALE GENOMIC DNA]</scope>
    <source>
        <strain evidence="3">CMCC(F)T1i</strain>
    </source>
</reference>
<feature type="compositionally biased region" description="Low complexity" evidence="1">
    <location>
        <begin position="51"/>
        <end position="60"/>
    </location>
</feature>
<accession>A0A178F700</accession>
<dbReference type="PROSITE" id="PS00018">
    <property type="entry name" value="EF_HAND_1"/>
    <property type="match status" value="1"/>
</dbReference>
<feature type="region of interest" description="Disordered" evidence="1">
    <location>
        <begin position="824"/>
        <end position="857"/>
    </location>
</feature>
<dbReference type="InterPro" id="IPR018247">
    <property type="entry name" value="EF_Hand_1_Ca_BS"/>
</dbReference>
<name>A0A178F700_TRIRU</name>
<feature type="compositionally biased region" description="Polar residues" evidence="1">
    <location>
        <begin position="842"/>
        <end position="857"/>
    </location>
</feature>
<comment type="caution">
    <text evidence="2">The sequence shown here is derived from an EMBL/GenBank/DDBJ whole genome shotgun (WGS) entry which is preliminary data.</text>
</comment>
<feature type="region of interest" description="Disordered" evidence="1">
    <location>
        <begin position="21"/>
        <end position="60"/>
    </location>
</feature>
<evidence type="ECO:0000313" key="3">
    <source>
        <dbReference type="Proteomes" id="UP000243015"/>
    </source>
</evidence>
<dbReference type="VEuPathDB" id="FungiDB:TERG_07627"/>
<feature type="compositionally biased region" description="Low complexity" evidence="1">
    <location>
        <begin position="827"/>
        <end position="841"/>
    </location>
</feature>
<dbReference type="Proteomes" id="UP000243015">
    <property type="component" value="Unassembled WGS sequence"/>
</dbReference>
<dbReference type="EMBL" id="LHPM01000010">
    <property type="protein sequence ID" value="OAL67373.1"/>
    <property type="molecule type" value="Genomic_DNA"/>
</dbReference>
<evidence type="ECO:0000256" key="1">
    <source>
        <dbReference type="SAM" id="MobiDB-lite"/>
    </source>
</evidence>
<evidence type="ECO:0000313" key="2">
    <source>
        <dbReference type="EMBL" id="OAL67373.1"/>
    </source>
</evidence>
<dbReference type="VEuPathDB" id="FungiDB:TERG_07626"/>